<sequence length="167" mass="18158">MKARFVLLLCGVAVAETGVQIFPKLERLEPLRRLQASSGIPSACMSACPDLNRIVVESLQILTEAIEMVASGQNTTAKEGEWERMQCAWTAELECVVRTSACEPIMADAADGGMNFGQVTANLTSMKATCDAWRAQRRVVSVPFPSHHIPSYHITSHHCFGHGALTS</sequence>
<feature type="chain" id="PRO_5045903742" description="Pectinesterase inhibitor domain-containing protein" evidence="1">
    <location>
        <begin position="16"/>
        <end position="167"/>
    </location>
</feature>
<comment type="caution">
    <text evidence="2">The sequence shown here is derived from an EMBL/GenBank/DDBJ whole genome shotgun (WGS) entry which is preliminary data.</text>
</comment>
<evidence type="ECO:0008006" key="4">
    <source>
        <dbReference type="Google" id="ProtNLM"/>
    </source>
</evidence>
<reference evidence="2 3" key="1">
    <citation type="submission" date="2024-02" db="EMBL/GenBank/DDBJ databases">
        <authorList>
            <person name="Chen Y."/>
            <person name="Shah S."/>
            <person name="Dougan E. K."/>
            <person name="Thang M."/>
            <person name="Chan C."/>
        </authorList>
    </citation>
    <scope>NUCLEOTIDE SEQUENCE [LARGE SCALE GENOMIC DNA]</scope>
</reference>
<protein>
    <recommendedName>
        <fullName evidence="4">Pectinesterase inhibitor domain-containing protein</fullName>
    </recommendedName>
</protein>
<keyword evidence="1" id="KW-0732">Signal</keyword>
<organism evidence="2 3">
    <name type="scientific">Durusdinium trenchii</name>
    <dbReference type="NCBI Taxonomy" id="1381693"/>
    <lineage>
        <taxon>Eukaryota</taxon>
        <taxon>Sar</taxon>
        <taxon>Alveolata</taxon>
        <taxon>Dinophyceae</taxon>
        <taxon>Suessiales</taxon>
        <taxon>Symbiodiniaceae</taxon>
        <taxon>Durusdinium</taxon>
    </lineage>
</organism>
<accession>A0ABP0PLI2</accession>
<evidence type="ECO:0000256" key="1">
    <source>
        <dbReference type="SAM" id="SignalP"/>
    </source>
</evidence>
<keyword evidence="3" id="KW-1185">Reference proteome</keyword>
<proteinExistence type="predicted"/>
<evidence type="ECO:0000313" key="3">
    <source>
        <dbReference type="Proteomes" id="UP001642484"/>
    </source>
</evidence>
<feature type="signal peptide" evidence="1">
    <location>
        <begin position="1"/>
        <end position="15"/>
    </location>
</feature>
<name>A0ABP0PLI2_9DINO</name>
<dbReference type="EMBL" id="CAXAMN010023339">
    <property type="protein sequence ID" value="CAK9076886.1"/>
    <property type="molecule type" value="Genomic_DNA"/>
</dbReference>
<dbReference type="Proteomes" id="UP001642484">
    <property type="component" value="Unassembled WGS sequence"/>
</dbReference>
<gene>
    <name evidence="2" type="ORF">CCMP2556_LOCUS37893</name>
</gene>
<evidence type="ECO:0000313" key="2">
    <source>
        <dbReference type="EMBL" id="CAK9076886.1"/>
    </source>
</evidence>